<comment type="caution">
    <text evidence="1">The sequence shown here is derived from an EMBL/GenBank/DDBJ whole genome shotgun (WGS) entry which is preliminary data.</text>
</comment>
<dbReference type="AlphaFoldDB" id="A0A7J6WCG0"/>
<dbReference type="Proteomes" id="UP000554482">
    <property type="component" value="Unassembled WGS sequence"/>
</dbReference>
<gene>
    <name evidence="1" type="ORF">FRX31_016348</name>
</gene>
<evidence type="ECO:0000313" key="2">
    <source>
        <dbReference type="Proteomes" id="UP000554482"/>
    </source>
</evidence>
<sequence length="97" mass="11147">MVGNKDNKQDVLDFLSRVPFEHWANAHFLGSRYGDMCSSIVEIINSRVGEERFLPIASISDRIRSRLMNQFSERRTCGNGRSSLICPTKENKLKEKN</sequence>
<proteinExistence type="predicted"/>
<accession>A0A7J6WCG0</accession>
<reference evidence="1 2" key="1">
    <citation type="submission" date="2020-06" db="EMBL/GenBank/DDBJ databases">
        <title>Transcriptomic and genomic resources for Thalictrum thalictroides and T. hernandezii: Facilitating candidate gene discovery in an emerging model plant lineage.</title>
        <authorList>
            <person name="Arias T."/>
            <person name="Riano-Pachon D.M."/>
            <person name="Di Stilio V.S."/>
        </authorList>
    </citation>
    <scope>NUCLEOTIDE SEQUENCE [LARGE SCALE GENOMIC DNA]</scope>
    <source>
        <strain evidence="2">cv. WT478/WT964</strain>
        <tissue evidence="1">Leaves</tissue>
    </source>
</reference>
<protein>
    <submittedName>
        <fullName evidence="1">Uncharacterized protein</fullName>
    </submittedName>
</protein>
<name>A0A7J6WCG0_THATH</name>
<keyword evidence="2" id="KW-1185">Reference proteome</keyword>
<organism evidence="1 2">
    <name type="scientific">Thalictrum thalictroides</name>
    <name type="common">Rue-anemone</name>
    <name type="synonym">Anemone thalictroides</name>
    <dbReference type="NCBI Taxonomy" id="46969"/>
    <lineage>
        <taxon>Eukaryota</taxon>
        <taxon>Viridiplantae</taxon>
        <taxon>Streptophyta</taxon>
        <taxon>Embryophyta</taxon>
        <taxon>Tracheophyta</taxon>
        <taxon>Spermatophyta</taxon>
        <taxon>Magnoliopsida</taxon>
        <taxon>Ranunculales</taxon>
        <taxon>Ranunculaceae</taxon>
        <taxon>Thalictroideae</taxon>
        <taxon>Thalictrum</taxon>
    </lineage>
</organism>
<dbReference type="EMBL" id="JABWDY010019216">
    <property type="protein sequence ID" value="KAF5194065.1"/>
    <property type="molecule type" value="Genomic_DNA"/>
</dbReference>
<evidence type="ECO:0000313" key="1">
    <source>
        <dbReference type="EMBL" id="KAF5194065.1"/>
    </source>
</evidence>
<dbReference type="OrthoDB" id="1934905at2759"/>